<reference evidence="3" key="2">
    <citation type="journal article" date="2024" name="Plant">
        <title>Genomic evolution and insights into agronomic trait innovations of Sesamum species.</title>
        <authorList>
            <person name="Miao H."/>
            <person name="Wang L."/>
            <person name="Qu L."/>
            <person name="Liu H."/>
            <person name="Sun Y."/>
            <person name="Le M."/>
            <person name="Wang Q."/>
            <person name="Wei S."/>
            <person name="Zheng Y."/>
            <person name="Lin W."/>
            <person name="Duan Y."/>
            <person name="Cao H."/>
            <person name="Xiong S."/>
            <person name="Wang X."/>
            <person name="Wei L."/>
            <person name="Li C."/>
            <person name="Ma Q."/>
            <person name="Ju M."/>
            <person name="Zhao R."/>
            <person name="Li G."/>
            <person name="Mu C."/>
            <person name="Tian Q."/>
            <person name="Mei H."/>
            <person name="Zhang T."/>
            <person name="Gao T."/>
            <person name="Zhang H."/>
        </authorList>
    </citation>
    <scope>NUCLEOTIDE SEQUENCE</scope>
    <source>
        <strain evidence="3">KEN1</strain>
    </source>
</reference>
<feature type="region of interest" description="Disordered" evidence="1">
    <location>
        <begin position="1"/>
        <end position="42"/>
    </location>
</feature>
<evidence type="ECO:0000259" key="2">
    <source>
        <dbReference type="Pfam" id="PF17921"/>
    </source>
</evidence>
<feature type="domain" description="Integrase zinc-binding" evidence="2">
    <location>
        <begin position="206"/>
        <end position="254"/>
    </location>
</feature>
<dbReference type="Gene3D" id="3.30.420.10">
    <property type="entry name" value="Ribonuclease H-like superfamily/Ribonuclease H"/>
    <property type="match status" value="1"/>
</dbReference>
<organism evidence="3">
    <name type="scientific">Sesamum latifolium</name>
    <dbReference type="NCBI Taxonomy" id="2727402"/>
    <lineage>
        <taxon>Eukaryota</taxon>
        <taxon>Viridiplantae</taxon>
        <taxon>Streptophyta</taxon>
        <taxon>Embryophyta</taxon>
        <taxon>Tracheophyta</taxon>
        <taxon>Spermatophyta</taxon>
        <taxon>Magnoliopsida</taxon>
        <taxon>eudicotyledons</taxon>
        <taxon>Gunneridae</taxon>
        <taxon>Pentapetalae</taxon>
        <taxon>asterids</taxon>
        <taxon>lamiids</taxon>
        <taxon>Lamiales</taxon>
        <taxon>Pedaliaceae</taxon>
        <taxon>Sesamum</taxon>
    </lineage>
</organism>
<name>A0AAW2U6J5_9LAMI</name>
<dbReference type="EMBL" id="JACGWN010000013">
    <property type="protein sequence ID" value="KAL0412173.1"/>
    <property type="molecule type" value="Genomic_DNA"/>
</dbReference>
<feature type="compositionally biased region" description="Polar residues" evidence="1">
    <location>
        <begin position="30"/>
        <end position="39"/>
    </location>
</feature>
<proteinExistence type="predicted"/>
<comment type="caution">
    <text evidence="3">The sequence shown here is derived from an EMBL/GenBank/DDBJ whole genome shotgun (WGS) entry which is preliminary data.</text>
</comment>
<accession>A0AAW2U6J5</accession>
<evidence type="ECO:0000313" key="3">
    <source>
        <dbReference type="EMBL" id="KAL0412173.1"/>
    </source>
</evidence>
<dbReference type="PANTHER" id="PTHR48475">
    <property type="entry name" value="RIBONUCLEASE H"/>
    <property type="match status" value="1"/>
</dbReference>
<sequence length="278" mass="30978">MSAGVPKSKNIPNTTTLTHQADARRDLISLPSNKPTSSELRAHQRRRTLEAYLLLEQRITWGRTMVPRAQVGYQSTSSEFVNETTFTEGDEGNWLLHVDGSSTLAGSGAAVVLTSSDGDELEYALRFDFKASNNETEYEALIVETDWRKPLLDYLTEGILRANKMEAAHLKSGVARFALIEGILYKRSFSQPFLRCLLMEEGRSGLQEIHEGSCGAHIGGMALGKKTLPAGYFWPTLKKDAINWAKKCEHCQNHTTLIHVPAEPLRTLSAPCPFSQWK</sequence>
<gene>
    <name evidence="3" type="ORF">Slati_3807000</name>
</gene>
<dbReference type="AlphaFoldDB" id="A0AAW2U6J5"/>
<dbReference type="PANTHER" id="PTHR48475:SF2">
    <property type="entry name" value="RIBONUCLEASE H"/>
    <property type="match status" value="1"/>
</dbReference>
<dbReference type="InterPro" id="IPR036397">
    <property type="entry name" value="RNaseH_sf"/>
</dbReference>
<reference evidence="3" key="1">
    <citation type="submission" date="2020-06" db="EMBL/GenBank/DDBJ databases">
        <authorList>
            <person name="Li T."/>
            <person name="Hu X."/>
            <person name="Zhang T."/>
            <person name="Song X."/>
            <person name="Zhang H."/>
            <person name="Dai N."/>
            <person name="Sheng W."/>
            <person name="Hou X."/>
            <person name="Wei L."/>
        </authorList>
    </citation>
    <scope>NUCLEOTIDE SEQUENCE</scope>
    <source>
        <strain evidence="3">KEN1</strain>
        <tissue evidence="3">Leaf</tissue>
    </source>
</reference>
<dbReference type="Gene3D" id="1.10.340.70">
    <property type="match status" value="1"/>
</dbReference>
<dbReference type="InterPro" id="IPR041588">
    <property type="entry name" value="Integrase_H2C2"/>
</dbReference>
<feature type="compositionally biased region" description="Polar residues" evidence="1">
    <location>
        <begin position="10"/>
        <end position="19"/>
    </location>
</feature>
<evidence type="ECO:0000256" key="1">
    <source>
        <dbReference type="SAM" id="MobiDB-lite"/>
    </source>
</evidence>
<dbReference type="Pfam" id="PF17921">
    <property type="entry name" value="Integrase_H2C2"/>
    <property type="match status" value="1"/>
</dbReference>
<dbReference type="GO" id="GO:0003676">
    <property type="term" value="F:nucleic acid binding"/>
    <property type="evidence" value="ECO:0007669"/>
    <property type="project" value="InterPro"/>
</dbReference>
<protein>
    <recommendedName>
        <fullName evidence="2">Integrase zinc-binding domain-containing protein</fullName>
    </recommendedName>
</protein>